<proteinExistence type="predicted"/>
<dbReference type="EMBL" id="JAWNGG020000109">
    <property type="protein sequence ID" value="KAK9301570.1"/>
    <property type="molecule type" value="Genomic_DNA"/>
</dbReference>
<dbReference type="GO" id="GO:1903394">
    <property type="term" value="P:protein localization to kinetochore involved in kinetochore assembly"/>
    <property type="evidence" value="ECO:0007669"/>
    <property type="project" value="TreeGrafter"/>
</dbReference>
<dbReference type="InterPro" id="IPR055404">
    <property type="entry name" value="ARM_KNTC1_2nd"/>
</dbReference>
<feature type="domain" description="KNTC1 first ARM-repeats" evidence="5">
    <location>
        <begin position="381"/>
        <end position="626"/>
    </location>
</feature>
<dbReference type="PANTHER" id="PTHR15688">
    <property type="entry name" value="KINETOCHORE-ASSOCIATED PROTEIN 1"/>
    <property type="match status" value="1"/>
</dbReference>
<name>A0AAW0ZVB9_9HYME</name>
<dbReference type="InterPro" id="IPR055403">
    <property type="entry name" value="ARM_KNTC1_1st"/>
</dbReference>
<feature type="domain" description="KNTC1 third ARM-repeats" evidence="3">
    <location>
        <begin position="1250"/>
        <end position="1461"/>
    </location>
</feature>
<sequence>MALWNKVVSGFDKEEETVNFGARAIAENNGSLYETCTTATIQSNEKVSREPNILASIQYSRVCIAIDKSITIFENETCEKILVNVSFELLITCYCISYDGIFLFVVLSNGTLYCLYLLNKGQIIFTKNITKTEDKIITIFLQNKPDEYINIYLVTKKGAVYRISQFNTKLIQFTLTNEINVNDILKEVTKEIKCTELFKGFSYDEVIYVASSMITKEISIAMLCSNMLFMWPSEQYINFSTFNYNYTKVKFFKNYIAMLCLRADYILSVICPQTLLGVKIYSKSVLDFAINESNNNLCQILMLTHDTNCITRTLHMVSYPDFQEKFKINVSITTYLFEIMDPCDEIILYLEGINGPNNDKYVDTIRIKTISESLPEYQLQRLVRKKQFDAAEAFANKFNLSTDPIYCAKVTLLLSQCGPWAKKNFSPVQLDMLFNIFDKIKDVQYVVECCNKALISEYKQMKKINLYAHSRVIEYAAKDEKYLNLLSSTNNILHKLESFHMIWGYQKNVEYYDEDVINEWIRFSRANLMEEYKTYLCLGEMEAATLIWTRHLPDLIKHVSIEIVKDIFAILPEKISLIALWSWLSHFIPSLLSIIPNAMCEIILWGSKKIKSFEQSHRSEWPQIGIDFTKKFIKLLKFEGNHHSLYLQQEYLNKDSNLKQLVFLIQAMSDIQKLKVNYRLTISLNSYIEDPLEVSYILLDKIHTDIIREFVNTFLKQYMLNNSLQNDYVFSSYVQRTLRNSRSWWSGEEAPWEKKIVLIIGLIQNIETKLQQTLEVLKKATVPWSSTIVTLTETSYNFDHILTSQIRIEHNCVPIKLILKKYGYERIGINNKLIHRIIKENRESMISDIEQITKNDLLSRKKAFSSCVNYYLVRSNFENVMKTLNSLEDDVLLYCCLQIVNYVIASLTLKIMPESLMYYIEMLGWVKLQLGKLSRKCKIYFNHCNNVINSINKIKSMYFLKKDFQIDITLEEYQIKKKQILQNYIKRLHNVSIKEDDLLITYKKIIKIADLLKLQRINAISILLEQTNNINILNYFIRCKEGQLNIMTDECQFVYKICLLIMQDVKIDTDVALTIQSLSSAALCVCSNDEVQSILLLYTWTNLYQKCANKNFRHSLDSSHMKNEEIPRSNWKLYIMYKDLAIATDEFLLPLCRNVISIQRHYMAKLKYGKLKLINDEHIPTDEHVPTENSNQLNTEEPLNDLLNKIKNFKIEHNDYYLLQIIKTLYFNFCIIPNINDTLLIEIKSVYFHLLMTLLRKIINSRSFDLQLSLSCLFMLPDSEACKWISSTCKSFQTDCTRHLRITILGYEYFHLTKNIKFLEIFKSNKILHYWAQKLSKYLISYKELLTSDNTTKREILQRIMSYDDDMVPLFQEFCFDFGFDIQDCLLLHLQTIVKTWEPKLHINNYNGKTELHINEDEVNELRIKCNRIAAYILDKVALKNYITTVLSQINFYYYEIFIILMDLIEEKNIEHRNYFCFLQNYTRIGPATQVECDEWMHLNPGHTSLPSIAEWRLPFLPKVELWKLITPELNLKTYEKWLDIAPILKLQPHIICTLAIKGEVTHIWKNKHKAVKWSVCLKNNSLLDDIKKCIKRMTGPNALYYGTAALYYVVNHTPPGADQVAAVQECYKYAQLSAQKSTMFEDGMLEKIKFKYLRFTSEHILHVYGLENKNYLSLIGNPNKLVRELYADESIPQRYRCVIDHRPDINSAVNSISQLFSINMIKLRMELLQEWLQPDTKYTKLNQSITDTFSTTTNFESNSNSDDNLLRACYILEYGDLEFSANFLINIAFDEKNENYNPEACYRALRILQTIVHPVKLEHLTKRDLQTIKNYMRSLKYISKLESLGVGYSISTFETCQKPELIQILWKTRSYSPQALVIIAQLCIDFEIYEYSLWNKNLTKLAKLLMINELKTILLQIRNINAIINSNGYLLGWEAIISEPFRKMDMNPTSEQIENCIEALQLLYSCPVIHMLNFTNIIKYCLQCQQVHLALALLPFLNDDDIIFVLEEIKCISGITKALEGLNSLYSNGILCITYCNKIVENTLAKINIKLNK</sequence>
<dbReference type="Pfam" id="PF24520">
    <property type="entry name" value="ARM_KNTC1_1st"/>
    <property type="match status" value="1"/>
</dbReference>
<organism evidence="6 7">
    <name type="scientific">Tetragonisca angustula</name>
    <dbReference type="NCBI Taxonomy" id="166442"/>
    <lineage>
        <taxon>Eukaryota</taxon>
        <taxon>Metazoa</taxon>
        <taxon>Ecdysozoa</taxon>
        <taxon>Arthropoda</taxon>
        <taxon>Hexapoda</taxon>
        <taxon>Insecta</taxon>
        <taxon>Pterygota</taxon>
        <taxon>Neoptera</taxon>
        <taxon>Endopterygota</taxon>
        <taxon>Hymenoptera</taxon>
        <taxon>Apocrita</taxon>
        <taxon>Aculeata</taxon>
        <taxon>Apoidea</taxon>
        <taxon>Anthophila</taxon>
        <taxon>Apidae</taxon>
        <taxon>Tetragonisca</taxon>
    </lineage>
</organism>
<dbReference type="GO" id="GO:0031267">
    <property type="term" value="F:small GTPase binding"/>
    <property type="evidence" value="ECO:0007669"/>
    <property type="project" value="TreeGrafter"/>
</dbReference>
<dbReference type="Proteomes" id="UP001432146">
    <property type="component" value="Unassembled WGS sequence"/>
</dbReference>
<dbReference type="Pfam" id="PF10493">
    <property type="entry name" value="Rod_C"/>
    <property type="match status" value="1"/>
</dbReference>
<comment type="caution">
    <text evidence="6">The sequence shown here is derived from an EMBL/GenBank/DDBJ whole genome shotgun (WGS) entry which is preliminary data.</text>
</comment>
<reference evidence="6 7" key="1">
    <citation type="submission" date="2024-05" db="EMBL/GenBank/DDBJ databases">
        <title>The nuclear and mitochondrial genome assemblies of Tetragonisca angustula (Apidae: Meliponini), a tiny yet remarkable pollinator in the Neotropics.</title>
        <authorList>
            <person name="Ferrari R."/>
            <person name="Ricardo P.C."/>
            <person name="Dias F.C."/>
            <person name="Araujo N.S."/>
            <person name="Soares D.O."/>
            <person name="Zhou Q.-S."/>
            <person name="Zhu C.-D."/>
            <person name="Coutinho L."/>
            <person name="Airas M.C."/>
            <person name="Batista T.M."/>
        </authorList>
    </citation>
    <scope>NUCLEOTIDE SEQUENCE [LARGE SCALE GENOMIC DNA]</scope>
    <source>
        <strain evidence="6">ASF017062</strain>
        <tissue evidence="6">Abdomen</tissue>
    </source>
</reference>
<dbReference type="Pfam" id="PF24515">
    <property type="entry name" value="ARM_KNTC1_3rd"/>
    <property type="match status" value="1"/>
</dbReference>
<dbReference type="Pfam" id="PF24506">
    <property type="entry name" value="KNTC1_N"/>
    <property type="match status" value="1"/>
</dbReference>
<feature type="domain" description="KNTC1 second ARM-repeats" evidence="4">
    <location>
        <begin position="745"/>
        <end position="887"/>
    </location>
</feature>
<dbReference type="GO" id="GO:1990423">
    <property type="term" value="C:RZZ complex"/>
    <property type="evidence" value="ECO:0007669"/>
    <property type="project" value="TreeGrafter"/>
</dbReference>
<dbReference type="GO" id="GO:0005828">
    <property type="term" value="C:kinetochore microtubule"/>
    <property type="evidence" value="ECO:0007669"/>
    <property type="project" value="TreeGrafter"/>
</dbReference>
<evidence type="ECO:0000313" key="6">
    <source>
        <dbReference type="EMBL" id="KAK9301570.1"/>
    </source>
</evidence>
<dbReference type="PANTHER" id="PTHR15688:SF1">
    <property type="entry name" value="KINETOCHORE-ASSOCIATED PROTEIN 1"/>
    <property type="match status" value="1"/>
</dbReference>
<feature type="domain" description="KNTC1 N-terminal" evidence="2">
    <location>
        <begin position="19"/>
        <end position="372"/>
    </location>
</feature>
<gene>
    <name evidence="6" type="ORF">QLX08_006121</name>
</gene>
<dbReference type="InterPro" id="IPR019527">
    <property type="entry name" value="RZZ-complex_KNTC1/ROD_C"/>
</dbReference>
<dbReference type="GO" id="GO:0000070">
    <property type="term" value="P:mitotic sister chromatid segregation"/>
    <property type="evidence" value="ECO:0007669"/>
    <property type="project" value="TreeGrafter"/>
</dbReference>
<evidence type="ECO:0000259" key="3">
    <source>
        <dbReference type="Pfam" id="PF24515"/>
    </source>
</evidence>
<evidence type="ECO:0000259" key="4">
    <source>
        <dbReference type="Pfam" id="PF24516"/>
    </source>
</evidence>
<accession>A0AAW0ZVB9</accession>
<dbReference type="InterPro" id="IPR055405">
    <property type="entry name" value="ARM_KNTC1_3rd"/>
</dbReference>
<dbReference type="InterPro" id="IPR052802">
    <property type="entry name" value="KNTC1"/>
</dbReference>
<evidence type="ECO:0008006" key="8">
    <source>
        <dbReference type="Google" id="ProtNLM"/>
    </source>
</evidence>
<feature type="domain" description="RZZ complex subunit KNTC1/ROD C-terminal" evidence="1">
    <location>
        <begin position="1505"/>
        <end position="1995"/>
    </location>
</feature>
<protein>
    <recommendedName>
        <fullName evidence="8">Kinetochore-associated protein 1</fullName>
    </recommendedName>
</protein>
<evidence type="ECO:0000313" key="7">
    <source>
        <dbReference type="Proteomes" id="UP001432146"/>
    </source>
</evidence>
<dbReference type="Pfam" id="PF24516">
    <property type="entry name" value="ARM_KNTC1_2nd"/>
    <property type="match status" value="1"/>
</dbReference>
<keyword evidence="7" id="KW-1185">Reference proteome</keyword>
<dbReference type="InterPro" id="IPR055402">
    <property type="entry name" value="KNTC1_N"/>
</dbReference>
<evidence type="ECO:0000259" key="1">
    <source>
        <dbReference type="Pfam" id="PF10493"/>
    </source>
</evidence>
<dbReference type="GO" id="GO:0007094">
    <property type="term" value="P:mitotic spindle assembly checkpoint signaling"/>
    <property type="evidence" value="ECO:0007669"/>
    <property type="project" value="TreeGrafter"/>
</dbReference>
<dbReference type="GO" id="GO:0005737">
    <property type="term" value="C:cytoplasm"/>
    <property type="evidence" value="ECO:0007669"/>
    <property type="project" value="TreeGrafter"/>
</dbReference>
<evidence type="ECO:0000259" key="5">
    <source>
        <dbReference type="Pfam" id="PF24520"/>
    </source>
</evidence>
<evidence type="ECO:0000259" key="2">
    <source>
        <dbReference type="Pfam" id="PF24506"/>
    </source>
</evidence>